<dbReference type="InterPro" id="IPR007396">
    <property type="entry name" value="TR_PAI2-type"/>
</dbReference>
<organism evidence="1 2">
    <name type="scientific">Pseudomonas laurylsulfativorans</name>
    <dbReference type="NCBI Taxonomy" id="1943631"/>
    <lineage>
        <taxon>Bacteria</taxon>
        <taxon>Pseudomonadati</taxon>
        <taxon>Pseudomonadota</taxon>
        <taxon>Gammaproteobacteria</taxon>
        <taxon>Pseudomonadales</taxon>
        <taxon>Pseudomonadaceae</taxon>
        <taxon>Pseudomonas</taxon>
    </lineage>
</organism>
<dbReference type="PIRSF" id="PIRSF010372">
    <property type="entry name" value="PaiB"/>
    <property type="match status" value="1"/>
</dbReference>
<dbReference type="Pfam" id="PF04299">
    <property type="entry name" value="FMN_bind_2"/>
    <property type="match status" value="1"/>
</dbReference>
<gene>
    <name evidence="1" type="ORF">B0D71_27390</name>
</gene>
<dbReference type="AlphaFoldDB" id="A0A2S3VGY7"/>
<evidence type="ECO:0000313" key="1">
    <source>
        <dbReference type="EMBL" id="POF39228.1"/>
    </source>
</evidence>
<dbReference type="OrthoDB" id="9794948at2"/>
<evidence type="ECO:0008006" key="3">
    <source>
        <dbReference type="Google" id="ProtNLM"/>
    </source>
</evidence>
<dbReference type="Proteomes" id="UP000237440">
    <property type="component" value="Unassembled WGS sequence"/>
</dbReference>
<evidence type="ECO:0000313" key="2">
    <source>
        <dbReference type="Proteomes" id="UP000237440"/>
    </source>
</evidence>
<keyword evidence="2" id="KW-1185">Reference proteome</keyword>
<dbReference type="InterPro" id="IPR012349">
    <property type="entry name" value="Split_barrel_FMN-bd"/>
</dbReference>
<accession>A0A2S3VGY7</accession>
<comment type="caution">
    <text evidence="1">The sequence shown here is derived from an EMBL/GenBank/DDBJ whole genome shotgun (WGS) entry which is preliminary data.</text>
</comment>
<protein>
    <recommendedName>
        <fullName evidence="3">Transcriptional regulator</fullName>
    </recommendedName>
</protein>
<dbReference type="SUPFAM" id="SSF50475">
    <property type="entry name" value="FMN-binding split barrel"/>
    <property type="match status" value="1"/>
</dbReference>
<dbReference type="PANTHER" id="PTHR35802:SF1">
    <property type="entry name" value="PROTEASE SYNTHASE AND SPORULATION PROTEIN PAI 2"/>
    <property type="match status" value="1"/>
</dbReference>
<name>A0A2S3VGY7_9PSED</name>
<proteinExistence type="predicted"/>
<sequence>MGSHLLSQCPFHYREHRCTDQHLINRFIDTFPLALITSQTGGNFHSSHIPLLRNPDGTLFGHVDRRNPQFREAASLKCHIAFIGPSSYIPPEAYRNTQLPTWNYLAVHIQADIEVIDNETENLDILMQSAQRFAPDGCEYRVDTQDPRVIRNLPHILGLSIHPETVEGRFKLSQDKPSQDQVSALNWLVEQHKVVHEQLLEFSSFLHLS</sequence>
<dbReference type="EMBL" id="MUJK01000014">
    <property type="protein sequence ID" value="POF39228.1"/>
    <property type="molecule type" value="Genomic_DNA"/>
</dbReference>
<dbReference type="PANTHER" id="PTHR35802">
    <property type="entry name" value="PROTEASE SYNTHASE AND SPORULATION PROTEIN PAI 2"/>
    <property type="match status" value="1"/>
</dbReference>
<dbReference type="Gene3D" id="2.30.110.10">
    <property type="entry name" value="Electron Transport, Fmn-binding Protein, Chain A"/>
    <property type="match status" value="1"/>
</dbReference>
<reference evidence="2" key="1">
    <citation type="submission" date="2017-02" db="EMBL/GenBank/DDBJ databases">
        <authorList>
            <person name="Furmanczyk E.M."/>
        </authorList>
    </citation>
    <scope>NUCLEOTIDE SEQUENCE [LARGE SCALE GENOMIC DNA]</scope>
    <source>
        <strain evidence="2">AP3_22</strain>
    </source>
</reference>